<evidence type="ECO:0000313" key="2">
    <source>
        <dbReference type="EMBL" id="KKN14301.1"/>
    </source>
</evidence>
<reference evidence="2" key="1">
    <citation type="journal article" date="2015" name="Nature">
        <title>Complex archaea that bridge the gap between prokaryotes and eukaryotes.</title>
        <authorList>
            <person name="Spang A."/>
            <person name="Saw J.H."/>
            <person name="Jorgensen S.L."/>
            <person name="Zaremba-Niedzwiedzka K."/>
            <person name="Martijn J."/>
            <person name="Lind A.E."/>
            <person name="van Eijk R."/>
            <person name="Schleper C."/>
            <person name="Guy L."/>
            <person name="Ettema T.J."/>
        </authorList>
    </citation>
    <scope>NUCLEOTIDE SEQUENCE</scope>
</reference>
<dbReference type="GO" id="GO:0005615">
    <property type="term" value="C:extracellular space"/>
    <property type="evidence" value="ECO:0007669"/>
    <property type="project" value="TreeGrafter"/>
</dbReference>
<sequence>MPNIIEVASKEGGFSTLLKAAKIAGIVETLSNDGPFTFFAPTDEAFSKIPSETLNELLNEPKKLKEILLYHIIKGKMMTSAAKDFTGPMDVESLQGQKIKLDPLNHLINDVAKFIKPDVEANNGVIHVIDTVLMPS</sequence>
<dbReference type="Gene3D" id="2.30.180.10">
    <property type="entry name" value="FAS1 domain"/>
    <property type="match status" value="1"/>
</dbReference>
<name>A0A0F9QMJ1_9ZZZZ</name>
<comment type="caution">
    <text evidence="2">The sequence shown here is derived from an EMBL/GenBank/DDBJ whole genome shotgun (WGS) entry which is preliminary data.</text>
</comment>
<dbReference type="InterPro" id="IPR036378">
    <property type="entry name" value="FAS1_dom_sf"/>
</dbReference>
<dbReference type="PANTHER" id="PTHR10900:SF77">
    <property type="entry name" value="FI19380P1"/>
    <property type="match status" value="1"/>
</dbReference>
<dbReference type="FunFam" id="2.30.180.10:FF:000032">
    <property type="entry name" value="Fasciclin domain-containing protein, putative"/>
    <property type="match status" value="1"/>
</dbReference>
<dbReference type="PROSITE" id="PS50213">
    <property type="entry name" value="FAS1"/>
    <property type="match status" value="1"/>
</dbReference>
<proteinExistence type="predicted"/>
<feature type="domain" description="FAS1" evidence="1">
    <location>
        <begin position="1"/>
        <end position="133"/>
    </location>
</feature>
<evidence type="ECO:0000259" key="1">
    <source>
        <dbReference type="PROSITE" id="PS50213"/>
    </source>
</evidence>
<protein>
    <recommendedName>
        <fullName evidence="1">FAS1 domain-containing protein</fullName>
    </recommendedName>
</protein>
<dbReference type="SMART" id="SM00554">
    <property type="entry name" value="FAS1"/>
    <property type="match status" value="1"/>
</dbReference>
<organism evidence="2">
    <name type="scientific">marine sediment metagenome</name>
    <dbReference type="NCBI Taxonomy" id="412755"/>
    <lineage>
        <taxon>unclassified sequences</taxon>
        <taxon>metagenomes</taxon>
        <taxon>ecological metagenomes</taxon>
    </lineage>
</organism>
<dbReference type="Pfam" id="PF02469">
    <property type="entry name" value="Fasciclin"/>
    <property type="match status" value="1"/>
</dbReference>
<dbReference type="InterPro" id="IPR050904">
    <property type="entry name" value="Adhesion/Biosynth-related"/>
</dbReference>
<dbReference type="InterPro" id="IPR000782">
    <property type="entry name" value="FAS1_domain"/>
</dbReference>
<gene>
    <name evidence="2" type="ORF">LCGC14_0997440</name>
</gene>
<dbReference type="AlphaFoldDB" id="A0A0F9QMJ1"/>
<dbReference type="PANTHER" id="PTHR10900">
    <property type="entry name" value="PERIOSTIN-RELATED"/>
    <property type="match status" value="1"/>
</dbReference>
<dbReference type="EMBL" id="LAZR01003830">
    <property type="protein sequence ID" value="KKN14301.1"/>
    <property type="molecule type" value="Genomic_DNA"/>
</dbReference>
<accession>A0A0F9QMJ1</accession>
<dbReference type="SUPFAM" id="SSF82153">
    <property type="entry name" value="FAS1 domain"/>
    <property type="match status" value="1"/>
</dbReference>